<feature type="binding site" evidence="5">
    <location>
        <position position="103"/>
    </location>
    <ligand>
        <name>Mg(2+)</name>
        <dbReference type="ChEBI" id="CHEBI:18420"/>
        <label>1</label>
    </ligand>
</feature>
<feature type="binding site" evidence="5">
    <location>
        <position position="71"/>
    </location>
    <ligand>
        <name>Mg(2+)</name>
        <dbReference type="ChEBI" id="CHEBI:18420"/>
        <label>1</label>
    </ligand>
</feature>
<dbReference type="NCBIfam" id="NF002317">
    <property type="entry name" value="PRK01250.1"/>
    <property type="match status" value="1"/>
</dbReference>
<comment type="subunit">
    <text evidence="5">Homohexamer.</text>
</comment>
<organism evidence="6 7">
    <name type="scientific">Ferruginivarius sediminum</name>
    <dbReference type="NCBI Taxonomy" id="2661937"/>
    <lineage>
        <taxon>Bacteria</taxon>
        <taxon>Pseudomonadati</taxon>
        <taxon>Pseudomonadota</taxon>
        <taxon>Alphaproteobacteria</taxon>
        <taxon>Rhodospirillales</taxon>
        <taxon>Rhodospirillaceae</taxon>
        <taxon>Ferruginivarius</taxon>
    </lineage>
</organism>
<dbReference type="AlphaFoldDB" id="A0A369T6B9"/>
<comment type="cofactor">
    <cofactor evidence="1 5">
        <name>Mg(2+)</name>
        <dbReference type="ChEBI" id="CHEBI:18420"/>
    </cofactor>
</comment>
<keyword evidence="5" id="KW-0963">Cytoplasm</keyword>
<evidence type="ECO:0000256" key="3">
    <source>
        <dbReference type="ARBA" id="ARBA00022801"/>
    </source>
</evidence>
<evidence type="ECO:0000313" key="7">
    <source>
        <dbReference type="Proteomes" id="UP000253941"/>
    </source>
</evidence>
<dbReference type="GO" id="GO:0004427">
    <property type="term" value="F:inorganic diphosphate phosphatase activity"/>
    <property type="evidence" value="ECO:0007669"/>
    <property type="project" value="UniProtKB-UniRule"/>
</dbReference>
<gene>
    <name evidence="5" type="primary">ppa</name>
    <name evidence="6" type="ORF">DRB17_16160</name>
</gene>
<evidence type="ECO:0000256" key="2">
    <source>
        <dbReference type="ARBA" id="ARBA00022723"/>
    </source>
</evidence>
<evidence type="ECO:0000256" key="5">
    <source>
        <dbReference type="HAMAP-Rule" id="MF_00209"/>
    </source>
</evidence>
<feature type="binding site" evidence="5">
    <location>
        <position position="66"/>
    </location>
    <ligand>
        <name>Mg(2+)</name>
        <dbReference type="ChEBI" id="CHEBI:18420"/>
        <label>1</label>
    </ligand>
</feature>
<dbReference type="PROSITE" id="PS00387">
    <property type="entry name" value="PPASE"/>
    <property type="match status" value="1"/>
</dbReference>
<dbReference type="GO" id="GO:0000287">
    <property type="term" value="F:magnesium ion binding"/>
    <property type="evidence" value="ECO:0007669"/>
    <property type="project" value="UniProtKB-UniRule"/>
</dbReference>
<name>A0A369T6B9_9PROT</name>
<dbReference type="RefSeq" id="WP_114583267.1">
    <property type="nucleotide sequence ID" value="NZ_QPMH01000019.1"/>
</dbReference>
<dbReference type="GO" id="GO:0006796">
    <property type="term" value="P:phosphate-containing compound metabolic process"/>
    <property type="evidence" value="ECO:0007669"/>
    <property type="project" value="InterPro"/>
</dbReference>
<dbReference type="SUPFAM" id="SSF50324">
    <property type="entry name" value="Inorganic pyrophosphatase"/>
    <property type="match status" value="1"/>
</dbReference>
<feature type="binding site" evidence="5">
    <location>
        <position position="44"/>
    </location>
    <ligand>
        <name>substrate</name>
    </ligand>
</feature>
<accession>A0A369T6B9</accession>
<dbReference type="Proteomes" id="UP000253941">
    <property type="component" value="Unassembled WGS sequence"/>
</dbReference>
<dbReference type="HAMAP" id="MF_00209">
    <property type="entry name" value="Inorganic_PPase"/>
    <property type="match status" value="1"/>
</dbReference>
<proteinExistence type="inferred from homology"/>
<feature type="binding site" evidence="5">
    <location>
        <position position="71"/>
    </location>
    <ligand>
        <name>Mg(2+)</name>
        <dbReference type="ChEBI" id="CHEBI:18420"/>
        <label>2</label>
    </ligand>
</feature>
<keyword evidence="3 5" id="KW-0378">Hydrolase</keyword>
<evidence type="ECO:0000313" key="6">
    <source>
        <dbReference type="EMBL" id="RDD60871.1"/>
    </source>
</evidence>
<dbReference type="Gene3D" id="3.90.80.10">
    <property type="entry name" value="Inorganic pyrophosphatase"/>
    <property type="match status" value="1"/>
</dbReference>
<feature type="binding site" evidence="5">
    <location>
        <position position="142"/>
    </location>
    <ligand>
        <name>substrate</name>
    </ligand>
</feature>
<evidence type="ECO:0000256" key="1">
    <source>
        <dbReference type="ARBA" id="ARBA00001946"/>
    </source>
</evidence>
<comment type="caution">
    <text evidence="6">The sequence shown here is derived from an EMBL/GenBank/DDBJ whole genome shotgun (WGS) entry which is preliminary data.</text>
</comment>
<dbReference type="EC" id="3.6.1.1" evidence="5"/>
<sequence>MDLSKIPVGDNPPWRVNVVVEVPMGADPVKYELDKESGAMYVDRFLHTAMFYPCNYGFVPHTLSDDGDPVDVLIANRIPVLPGAVVKVRPIGVLVMDDEKGQDEKILAVPVDELHPYFSDVASYRDLPKILLEQVAHFFQHYKDLETNKWVKIKRWGEADEACRMIEQGIASAKAQENKKAS</sequence>
<dbReference type="CDD" id="cd00412">
    <property type="entry name" value="pyrophosphatase"/>
    <property type="match status" value="1"/>
</dbReference>
<feature type="binding site" evidence="5">
    <location>
        <position position="56"/>
    </location>
    <ligand>
        <name>substrate</name>
    </ligand>
</feature>
<comment type="similarity">
    <text evidence="5">Belongs to the PPase family.</text>
</comment>
<dbReference type="EMBL" id="QPMH01000019">
    <property type="protein sequence ID" value="RDD60871.1"/>
    <property type="molecule type" value="Genomic_DNA"/>
</dbReference>
<comment type="catalytic activity">
    <reaction evidence="5">
        <text>diphosphate + H2O = 2 phosphate + H(+)</text>
        <dbReference type="Rhea" id="RHEA:24576"/>
        <dbReference type="ChEBI" id="CHEBI:15377"/>
        <dbReference type="ChEBI" id="CHEBI:15378"/>
        <dbReference type="ChEBI" id="CHEBI:33019"/>
        <dbReference type="ChEBI" id="CHEBI:43474"/>
        <dbReference type="EC" id="3.6.1.1"/>
    </reaction>
</comment>
<comment type="subcellular location">
    <subcellularLocation>
        <location evidence="5">Cytoplasm</location>
    </subcellularLocation>
</comment>
<keyword evidence="4 5" id="KW-0460">Magnesium</keyword>
<comment type="function">
    <text evidence="5">Catalyzes the hydrolysis of inorganic pyrophosphate (PPi) forming two phosphate ions.</text>
</comment>
<dbReference type="GO" id="GO:0005737">
    <property type="term" value="C:cytoplasm"/>
    <property type="evidence" value="ECO:0007669"/>
    <property type="project" value="UniProtKB-SubCell"/>
</dbReference>
<feature type="binding site" evidence="5">
    <location>
        <position position="30"/>
    </location>
    <ligand>
        <name>substrate</name>
    </ligand>
</feature>
<evidence type="ECO:0000256" key="4">
    <source>
        <dbReference type="ARBA" id="ARBA00022842"/>
    </source>
</evidence>
<keyword evidence="2 5" id="KW-0479">Metal-binding</keyword>
<keyword evidence="7" id="KW-1185">Reference proteome</keyword>
<dbReference type="InterPro" id="IPR008162">
    <property type="entry name" value="Pyrophosphatase"/>
</dbReference>
<dbReference type="PANTHER" id="PTHR10286">
    <property type="entry name" value="INORGANIC PYROPHOSPHATASE"/>
    <property type="match status" value="1"/>
</dbReference>
<reference evidence="6 7" key="1">
    <citation type="submission" date="2018-07" db="EMBL/GenBank/DDBJ databases">
        <title>Venubactetium sediminum gen. nov., sp. nov., isolated from a marine solar saltern.</title>
        <authorList>
            <person name="Wang S."/>
        </authorList>
    </citation>
    <scope>NUCLEOTIDE SEQUENCE [LARGE SCALE GENOMIC DNA]</scope>
    <source>
        <strain evidence="6 7">WD2A32</strain>
    </source>
</reference>
<protein>
    <recommendedName>
        <fullName evidence="5">Inorganic pyrophosphatase</fullName>
        <ecNumber evidence="5">3.6.1.1</ecNumber>
    </recommendedName>
    <alternativeName>
        <fullName evidence="5">Pyrophosphate phospho-hydrolase</fullName>
        <shortName evidence="5">PPase</shortName>
    </alternativeName>
</protein>
<dbReference type="InterPro" id="IPR036649">
    <property type="entry name" value="Pyrophosphatase_sf"/>
</dbReference>
<dbReference type="Pfam" id="PF00719">
    <property type="entry name" value="Pyrophosphatase"/>
    <property type="match status" value="1"/>
</dbReference>